<evidence type="ECO:0000256" key="5">
    <source>
        <dbReference type="ARBA" id="ARBA00022856"/>
    </source>
</evidence>
<keyword evidence="12" id="KW-1185">Reference proteome</keyword>
<keyword evidence="5" id="KW-0571">Peptide transport</keyword>
<dbReference type="KEGG" id="ksn:43590562"/>
<organism evidence="11 12">
    <name type="scientific">Kwoniella shandongensis</name>
    <dbReference type="NCBI Taxonomy" id="1734106"/>
    <lineage>
        <taxon>Eukaryota</taxon>
        <taxon>Fungi</taxon>
        <taxon>Dikarya</taxon>
        <taxon>Basidiomycota</taxon>
        <taxon>Agaricomycotina</taxon>
        <taxon>Tremellomycetes</taxon>
        <taxon>Tremellales</taxon>
        <taxon>Cryptococcaceae</taxon>
        <taxon>Kwoniella</taxon>
    </lineage>
</organism>
<evidence type="ECO:0000256" key="3">
    <source>
        <dbReference type="ARBA" id="ARBA00022448"/>
    </source>
</evidence>
<dbReference type="GO" id="GO:0016020">
    <property type="term" value="C:membrane"/>
    <property type="evidence" value="ECO:0007669"/>
    <property type="project" value="UniProtKB-SubCell"/>
</dbReference>
<keyword evidence="3" id="KW-0813">Transport</keyword>
<evidence type="ECO:0000256" key="10">
    <source>
        <dbReference type="SAM" id="Phobius"/>
    </source>
</evidence>
<feature type="transmembrane region" description="Helical" evidence="10">
    <location>
        <begin position="819"/>
        <end position="835"/>
    </location>
</feature>
<keyword evidence="4 10" id="KW-0812">Transmembrane</keyword>
<accession>A0AAJ8LFK2</accession>
<feature type="transmembrane region" description="Helical" evidence="10">
    <location>
        <begin position="768"/>
        <end position="785"/>
    </location>
</feature>
<evidence type="ECO:0000256" key="4">
    <source>
        <dbReference type="ARBA" id="ARBA00022692"/>
    </source>
</evidence>
<comment type="subcellular location">
    <subcellularLocation>
        <location evidence="1">Membrane</location>
        <topology evidence="1">Multi-pass membrane protein</topology>
    </subcellularLocation>
</comment>
<gene>
    <name evidence="11" type="ORF">CI109_101354</name>
</gene>
<evidence type="ECO:0000256" key="8">
    <source>
        <dbReference type="ARBA" id="ARBA00023136"/>
    </source>
</evidence>
<feature type="transmembrane region" description="Helical" evidence="10">
    <location>
        <begin position="451"/>
        <end position="470"/>
    </location>
</feature>
<dbReference type="NCBIfam" id="TIGR00727">
    <property type="entry name" value="ISP4_OPT"/>
    <property type="match status" value="1"/>
</dbReference>
<feature type="coiled-coil region" evidence="9">
    <location>
        <begin position="86"/>
        <end position="113"/>
    </location>
</feature>
<dbReference type="GO" id="GO:0015031">
    <property type="term" value="P:protein transport"/>
    <property type="evidence" value="ECO:0007669"/>
    <property type="project" value="UniProtKB-KW"/>
</dbReference>
<feature type="transmembrane region" description="Helical" evidence="10">
    <location>
        <begin position="619"/>
        <end position="644"/>
    </location>
</feature>
<evidence type="ECO:0000256" key="1">
    <source>
        <dbReference type="ARBA" id="ARBA00004141"/>
    </source>
</evidence>
<proteinExistence type="inferred from homology"/>
<protein>
    <submittedName>
        <fullName evidence="11">OPT family small oligopeptide transporter</fullName>
    </submittedName>
</protein>
<evidence type="ECO:0000256" key="7">
    <source>
        <dbReference type="ARBA" id="ARBA00022989"/>
    </source>
</evidence>
<feature type="transmembrane region" description="Helical" evidence="10">
    <location>
        <begin position="375"/>
        <end position="394"/>
    </location>
</feature>
<evidence type="ECO:0000313" key="11">
    <source>
        <dbReference type="EMBL" id="WWD16922.1"/>
    </source>
</evidence>
<reference evidence="11" key="1">
    <citation type="submission" date="2017-08" db="EMBL/GenBank/DDBJ databases">
        <authorList>
            <person name="Cuomo C."/>
            <person name="Billmyre B."/>
            <person name="Heitman J."/>
        </authorList>
    </citation>
    <scope>NUCLEOTIDE SEQUENCE</scope>
    <source>
        <strain evidence="11">CBS 12478</strain>
    </source>
</reference>
<dbReference type="Proteomes" id="UP000322225">
    <property type="component" value="Chromosome 2"/>
</dbReference>
<dbReference type="GO" id="GO:0035673">
    <property type="term" value="F:oligopeptide transmembrane transporter activity"/>
    <property type="evidence" value="ECO:0007669"/>
    <property type="project" value="InterPro"/>
</dbReference>
<feature type="transmembrane region" description="Helical" evidence="10">
    <location>
        <begin position="847"/>
        <end position="869"/>
    </location>
</feature>
<feature type="transmembrane region" description="Helical" evidence="10">
    <location>
        <begin position="734"/>
        <end position="756"/>
    </location>
</feature>
<keyword evidence="7 10" id="KW-1133">Transmembrane helix</keyword>
<feature type="transmembrane region" description="Helical" evidence="10">
    <location>
        <begin position="224"/>
        <end position="245"/>
    </location>
</feature>
<dbReference type="NCBIfam" id="TIGR00728">
    <property type="entry name" value="OPT_sfam"/>
    <property type="match status" value="1"/>
</dbReference>
<dbReference type="Pfam" id="PF03169">
    <property type="entry name" value="OPT"/>
    <property type="match status" value="1"/>
</dbReference>
<feature type="transmembrane region" description="Helical" evidence="10">
    <location>
        <begin position="592"/>
        <end position="612"/>
    </location>
</feature>
<evidence type="ECO:0000256" key="2">
    <source>
        <dbReference type="ARBA" id="ARBA00008807"/>
    </source>
</evidence>
<feature type="transmembrane region" description="Helical" evidence="10">
    <location>
        <begin position="524"/>
        <end position="543"/>
    </location>
</feature>
<evidence type="ECO:0000256" key="6">
    <source>
        <dbReference type="ARBA" id="ARBA00022927"/>
    </source>
</evidence>
<dbReference type="EMBL" id="CP144052">
    <property type="protein sequence ID" value="WWD16922.1"/>
    <property type="molecule type" value="Genomic_DNA"/>
</dbReference>
<sequence length="914" mass="103440">MRSQNDTIYRLDKAPYRAPIPSGFPNVGFSYGNMSNYDIVPALSAEKRYDTAVPHDEHDHEKKSSSLEGEVDVKHGFHEPGVVVEEEAVKDALEMTEEDLAATEEKLNTMTLERTRAIMTQVYTMHKHDQNFNTDALDKMKEFFDNPEVFSNPDAHAKLITEMKLQALLVTENSPYAEVRANVDNTDDPSMPSFTFRVWVIGVIFSGIGAFVNELFSIRNPSVYITANVAQLLAYPLGKLMAVALPHKTFRLFGRQHSLNPGPFNKKEHMLITIMATVAYNTPYTNYTVFVQALPVYFDQPYAKKFGYQILCSMGSNFVGFGLAGICRKFLVWPSFCVWPASLITVALNKALHTETNEPVPGPFKRMYTWSREKFFMYAFVSMFIYWWFPGFIFQNLQYFNWMTWISPNNVTLSNLTGSLNGLGLNPWPTFDFNTLTVQGWVPMVLPTFTILNQLLGMTMAFFMILGFYYSNAFESGYLPINSNKIFANTGGRYAVAKILNENGEFDNDKYQQYSEPYMAAGNLVIYFWFFAIYTATLAYAFLYHYHDIRLGFKGAWRAIKKRKGTPDDEEDDLAEDIHFKLMKVYKEVPEWWYMIVLALAAALGMIGIGVYPTHSSPATVIFGIIMALISIIPVGMITAVTGIQVTMNVLAEFIGGAMSGGNAVEMNFFKMYGYITTAQAIYFCNDLKLAHYVKIPPRHTFVAQMTAVLISTFVCTGVFNFQLSFKNVCTADAAFGFTCPGQNTFFTASVFWGTLSPNRLFGPGRRYNALLIGFPVGFVLPFICRFLQNRFPKQQWLRQLHPVMICAGGLLWAPYNYANFLPAVYITCFSWLYIKKRYLAFWSKYNYVLAAAWMTAIALAAIVIFFGLQIPAIELDWWGNSAYAQGCEGVACPRLEVPEVGYFGPEPGSGTFI</sequence>
<evidence type="ECO:0000313" key="12">
    <source>
        <dbReference type="Proteomes" id="UP000322225"/>
    </source>
</evidence>
<evidence type="ECO:0000256" key="9">
    <source>
        <dbReference type="SAM" id="Coils"/>
    </source>
</evidence>
<feature type="transmembrane region" description="Helical" evidence="10">
    <location>
        <begin position="702"/>
        <end position="722"/>
    </location>
</feature>
<dbReference type="PANTHER" id="PTHR22601">
    <property type="entry name" value="ISP4 LIKE PROTEIN"/>
    <property type="match status" value="1"/>
</dbReference>
<keyword evidence="8 10" id="KW-0472">Membrane</keyword>
<dbReference type="InterPro" id="IPR004648">
    <property type="entry name" value="Oligpept_transpt"/>
</dbReference>
<keyword evidence="6" id="KW-0653">Protein transport</keyword>
<dbReference type="GeneID" id="43590562"/>
<feature type="transmembrane region" description="Helical" evidence="10">
    <location>
        <begin position="194"/>
        <end position="212"/>
    </location>
</feature>
<dbReference type="RefSeq" id="XP_031859239.2">
    <property type="nucleotide sequence ID" value="XM_032006404.2"/>
</dbReference>
<reference evidence="11" key="2">
    <citation type="submission" date="2024-01" db="EMBL/GenBank/DDBJ databases">
        <title>Comparative genomics of Cryptococcus and Kwoniella reveals pathogenesis evolution and contrasting modes of karyotype evolution via chromosome fusion or intercentromeric recombination.</title>
        <authorList>
            <person name="Coelho M.A."/>
            <person name="David-Palma M."/>
            <person name="Shea T."/>
            <person name="Bowers K."/>
            <person name="McGinley-Smith S."/>
            <person name="Mohammad A.W."/>
            <person name="Gnirke A."/>
            <person name="Yurkov A.M."/>
            <person name="Nowrousian M."/>
            <person name="Sun S."/>
            <person name="Cuomo C.A."/>
            <person name="Heitman J."/>
        </authorList>
    </citation>
    <scope>NUCLEOTIDE SEQUENCE</scope>
    <source>
        <strain evidence="11">CBS 12478</strain>
    </source>
</reference>
<keyword evidence="9" id="KW-0175">Coiled coil</keyword>
<name>A0AAJ8LFK2_9TREE</name>
<dbReference type="AlphaFoldDB" id="A0AAJ8LFK2"/>
<comment type="similarity">
    <text evidence="2">Belongs to the oligopeptide OPT transporter family.</text>
</comment>
<dbReference type="InterPro" id="IPR004813">
    <property type="entry name" value="OPT"/>
</dbReference>